<name>W4UT34_9BACE</name>
<keyword evidence="2" id="KW-1185">Reference proteome</keyword>
<dbReference type="Proteomes" id="UP000019131">
    <property type="component" value="Unassembled WGS sequence"/>
</dbReference>
<dbReference type="AlphaFoldDB" id="W4UT34"/>
<sequence>MEYPISFFLDMAWDPEQFNAGNLQQHTERFCAQQLGESHAKEAARILLLMPNTTAGSHPNC</sequence>
<dbReference type="InterPro" id="IPR031924">
    <property type="entry name" value="GH115"/>
</dbReference>
<organism evidence="1 2">
    <name type="scientific">Bacteroides reticulotermitis JCM 10512</name>
    <dbReference type="NCBI Taxonomy" id="1445607"/>
    <lineage>
        <taxon>Bacteria</taxon>
        <taxon>Pseudomonadati</taxon>
        <taxon>Bacteroidota</taxon>
        <taxon>Bacteroidia</taxon>
        <taxon>Bacteroidales</taxon>
        <taxon>Bacteroidaceae</taxon>
        <taxon>Bacteroides</taxon>
    </lineage>
</organism>
<dbReference type="Pfam" id="PF15979">
    <property type="entry name" value="Glyco_hydro_115"/>
    <property type="match status" value="1"/>
</dbReference>
<dbReference type="STRING" id="1445607.JCM10512_2417"/>
<dbReference type="EMBL" id="BAIV01000013">
    <property type="protein sequence ID" value="GAE84101.1"/>
    <property type="molecule type" value="Genomic_DNA"/>
</dbReference>
<evidence type="ECO:0000313" key="2">
    <source>
        <dbReference type="Proteomes" id="UP000019131"/>
    </source>
</evidence>
<accession>W4UT34</accession>
<protein>
    <submittedName>
        <fullName evidence="1">Uncharacterized protein</fullName>
    </submittedName>
</protein>
<reference evidence="1 2" key="1">
    <citation type="journal article" date="2014" name="Genome Announc.">
        <title>Draft Genome Sequence of Bacteroides reticulotermitis Strain JCM 10512T, Isolated from the Gut of a Termite.</title>
        <authorList>
            <person name="Yuki M."/>
            <person name="Oshima K."/>
            <person name="Suda W."/>
            <person name="Sakamoto M."/>
            <person name="Iida T."/>
            <person name="Hattori M."/>
            <person name="Ohkuma M."/>
        </authorList>
    </citation>
    <scope>NUCLEOTIDE SEQUENCE [LARGE SCALE GENOMIC DNA]</scope>
    <source>
        <strain evidence="1 2">JCM 10512</strain>
    </source>
</reference>
<evidence type="ECO:0000313" key="1">
    <source>
        <dbReference type="EMBL" id="GAE84101.1"/>
    </source>
</evidence>
<gene>
    <name evidence="1" type="ORF">JCM10512_2417</name>
</gene>
<proteinExistence type="predicted"/>
<comment type="caution">
    <text evidence="1">The sequence shown here is derived from an EMBL/GenBank/DDBJ whole genome shotgun (WGS) entry which is preliminary data.</text>
</comment>